<comment type="caution">
    <text evidence="1">The sequence shown here is derived from an EMBL/GenBank/DDBJ whole genome shotgun (WGS) entry which is preliminary data.</text>
</comment>
<evidence type="ECO:0000313" key="2">
    <source>
        <dbReference type="Proteomes" id="UP000030848"/>
    </source>
</evidence>
<dbReference type="EMBL" id="JRZE01000006">
    <property type="protein sequence ID" value="KHF42451.1"/>
    <property type="molecule type" value="Genomic_DNA"/>
</dbReference>
<evidence type="ECO:0000313" key="1">
    <source>
        <dbReference type="EMBL" id="KHF42451.1"/>
    </source>
</evidence>
<gene>
    <name evidence="1" type="ORF">MINT15_26530</name>
</gene>
<organism evidence="1 2">
    <name type="scientific">Saccharomonospora viridis</name>
    <dbReference type="NCBI Taxonomy" id="1852"/>
    <lineage>
        <taxon>Bacteria</taxon>
        <taxon>Bacillati</taxon>
        <taxon>Actinomycetota</taxon>
        <taxon>Actinomycetes</taxon>
        <taxon>Pseudonocardiales</taxon>
        <taxon>Pseudonocardiaceae</taxon>
        <taxon>Saccharomonospora</taxon>
    </lineage>
</organism>
<accession>A0A837D752</accession>
<sequence length="62" mass="6732">MILNRFSRLRGAVQQLGKLARKFGDTAKSPGKVAARRGSHLRAVEGKIDGWNEALTSRLPSG</sequence>
<reference evidence="1 2" key="1">
    <citation type="submission" date="2014-10" db="EMBL/GenBank/DDBJ databases">
        <title>Genome sequence of Micropolyspora internatus JCM3315.</title>
        <authorList>
            <person name="Shin S.-K."/>
            <person name="Yi H."/>
        </authorList>
    </citation>
    <scope>NUCLEOTIDE SEQUENCE [LARGE SCALE GENOMIC DNA]</scope>
    <source>
        <strain evidence="1 2">JCM 3315</strain>
    </source>
</reference>
<protein>
    <submittedName>
        <fullName evidence="1">Uncharacterized protein</fullName>
    </submittedName>
</protein>
<dbReference type="OrthoDB" id="4763957at2"/>
<name>A0A837D752_9PSEU</name>
<dbReference type="Proteomes" id="UP000030848">
    <property type="component" value="Unassembled WGS sequence"/>
</dbReference>
<dbReference type="AlphaFoldDB" id="A0A837D752"/>
<proteinExistence type="predicted"/>
<dbReference type="RefSeq" id="WP_052136346.1">
    <property type="nucleotide sequence ID" value="NZ_FOWS01000001.1"/>
</dbReference>